<accession>A0A0Q0UKD9</accession>
<evidence type="ECO:0000313" key="2">
    <source>
        <dbReference type="Proteomes" id="UP000050488"/>
    </source>
</evidence>
<dbReference type="Proteomes" id="UP000050488">
    <property type="component" value="Unassembled WGS sequence"/>
</dbReference>
<protein>
    <recommendedName>
        <fullName evidence="3">Xylulose kinase</fullName>
    </recommendedName>
</protein>
<dbReference type="STRING" id="1544413.Clow_00950"/>
<evidence type="ECO:0008006" key="3">
    <source>
        <dbReference type="Google" id="ProtNLM"/>
    </source>
</evidence>
<gene>
    <name evidence="1" type="ORF">Clow_00950</name>
</gene>
<dbReference type="AlphaFoldDB" id="A0A0Q0UKD9"/>
<name>A0A0Q0UKD9_9CORY</name>
<evidence type="ECO:0000313" key="1">
    <source>
        <dbReference type="EMBL" id="KQB86742.1"/>
    </source>
</evidence>
<dbReference type="Gene3D" id="3.30.420.40">
    <property type="match status" value="1"/>
</dbReference>
<dbReference type="EMBL" id="LKEV01000002">
    <property type="protein sequence ID" value="KQB86742.1"/>
    <property type="molecule type" value="Genomic_DNA"/>
</dbReference>
<keyword evidence="2" id="KW-1185">Reference proteome</keyword>
<sequence>MTLVLGIDSSTQSCKALLVEAETGRVVDQGRAEHPTGTQVDP</sequence>
<proteinExistence type="predicted"/>
<organism evidence="1 2">
    <name type="scientific">Corynebacterium lowii</name>
    <dbReference type="NCBI Taxonomy" id="1544413"/>
    <lineage>
        <taxon>Bacteria</taxon>
        <taxon>Bacillati</taxon>
        <taxon>Actinomycetota</taxon>
        <taxon>Actinomycetes</taxon>
        <taxon>Mycobacteriales</taxon>
        <taxon>Corynebacteriaceae</taxon>
        <taxon>Corynebacterium</taxon>
    </lineage>
</organism>
<reference evidence="1 2" key="1">
    <citation type="submission" date="2015-10" db="EMBL/GenBank/DDBJ databases">
        <title>Corynebacteirum lowii and Corynebacterium oculi species nova, derived from human clinical disease and and emended description of Corynebacterium mastiditis.</title>
        <authorList>
            <person name="Bernard K."/>
            <person name="Pacheco A.L."/>
            <person name="Mcdougall C."/>
            <person name="Burtx T."/>
            <person name="Weibe D."/>
            <person name="Tyler S."/>
            <person name="Olson A.B."/>
            <person name="Cnockaert M."/>
            <person name="Eguchi H."/>
            <person name="Kuwahara T."/>
            <person name="Nakayama-Imaohji H."/>
            <person name="Boudewijins M."/>
            <person name="Van Hoecke F."/>
            <person name="Bernier A.-M."/>
            <person name="Vandamme P."/>
        </authorList>
    </citation>
    <scope>NUCLEOTIDE SEQUENCE [LARGE SCALE GENOMIC DNA]</scope>
    <source>
        <strain evidence="1 2">NML 130206</strain>
    </source>
</reference>
<comment type="caution">
    <text evidence="1">The sequence shown here is derived from an EMBL/GenBank/DDBJ whole genome shotgun (WGS) entry which is preliminary data.</text>
</comment>
<dbReference type="PATRIC" id="fig|1544413.3.peg.954"/>